<accession>A0ABS1KRI7</accession>
<feature type="transmembrane region" description="Helical" evidence="1">
    <location>
        <begin position="71"/>
        <end position="92"/>
    </location>
</feature>
<evidence type="ECO:0000256" key="1">
    <source>
        <dbReference type="SAM" id="Phobius"/>
    </source>
</evidence>
<gene>
    <name evidence="2" type="ORF">JI741_12580</name>
</gene>
<dbReference type="EMBL" id="JAERRB010000003">
    <property type="protein sequence ID" value="MBL0742059.1"/>
    <property type="molecule type" value="Genomic_DNA"/>
</dbReference>
<keyword evidence="1" id="KW-1133">Transmembrane helix</keyword>
<evidence type="ECO:0000313" key="3">
    <source>
        <dbReference type="Proteomes" id="UP000613030"/>
    </source>
</evidence>
<evidence type="ECO:0008006" key="4">
    <source>
        <dbReference type="Google" id="ProtNLM"/>
    </source>
</evidence>
<proteinExistence type="predicted"/>
<comment type="caution">
    <text evidence="2">The sequence shown here is derived from an EMBL/GenBank/DDBJ whole genome shotgun (WGS) entry which is preliminary data.</text>
</comment>
<organism evidence="2 3">
    <name type="scientific">Chryseolinea lacunae</name>
    <dbReference type="NCBI Taxonomy" id="2801331"/>
    <lineage>
        <taxon>Bacteria</taxon>
        <taxon>Pseudomonadati</taxon>
        <taxon>Bacteroidota</taxon>
        <taxon>Cytophagia</taxon>
        <taxon>Cytophagales</taxon>
        <taxon>Fulvivirgaceae</taxon>
        <taxon>Chryseolinea</taxon>
    </lineage>
</organism>
<feature type="transmembrane region" description="Helical" evidence="1">
    <location>
        <begin position="42"/>
        <end position="65"/>
    </location>
</feature>
<dbReference type="Proteomes" id="UP000613030">
    <property type="component" value="Unassembled WGS sequence"/>
</dbReference>
<feature type="transmembrane region" description="Helical" evidence="1">
    <location>
        <begin position="131"/>
        <end position="148"/>
    </location>
</feature>
<name>A0ABS1KRI7_9BACT</name>
<dbReference type="RefSeq" id="WP_202009833.1">
    <property type="nucleotide sequence ID" value="NZ_JAERRB010000003.1"/>
</dbReference>
<feature type="transmembrane region" description="Helical" evidence="1">
    <location>
        <begin position="160"/>
        <end position="178"/>
    </location>
</feature>
<reference evidence="2 3" key="1">
    <citation type="submission" date="2021-01" db="EMBL/GenBank/DDBJ databases">
        <title>Chryseolinea sp. Jin1 Genome sequencing and assembly.</title>
        <authorList>
            <person name="Kim I."/>
        </authorList>
    </citation>
    <scope>NUCLEOTIDE SEQUENCE [LARGE SCALE GENOMIC DNA]</scope>
    <source>
        <strain evidence="2 3">Jin1</strain>
    </source>
</reference>
<protein>
    <recommendedName>
        <fullName evidence="4">2TM domain-containing protein</fullName>
    </recommendedName>
</protein>
<keyword evidence="1" id="KW-0472">Membrane</keyword>
<evidence type="ECO:0000313" key="2">
    <source>
        <dbReference type="EMBL" id="MBL0742059.1"/>
    </source>
</evidence>
<keyword evidence="3" id="KW-1185">Reference proteome</keyword>
<sequence>MESFDEVRKLWNANKACGVDDVKAEALAANIRKRLAQERRTVMEYFWAVFVYHIILYALATHVVIKFYGNTLVMILASACAVLHVPFTMVLLKKFKAMCVARAAETAHEVSAYVAQQYEQVQAFFILKKRFDLISIPVTCGCMAATIFEGYVPGGIANNVLATLVVFALLFGAFVWATRLDNRKRFEKPLVHLDMIMKDFSATVIG</sequence>
<keyword evidence="1" id="KW-0812">Transmembrane</keyword>